<dbReference type="PANTHER" id="PTHR45766:SF6">
    <property type="entry name" value="SWI_SNF-RELATED MATRIX-ASSOCIATED ACTIN-DEPENDENT REGULATOR OF CHROMATIN SUBFAMILY A-LIKE PROTEIN 1"/>
    <property type="match status" value="1"/>
</dbReference>
<dbReference type="InterPro" id="IPR000330">
    <property type="entry name" value="SNF2_N"/>
</dbReference>
<accession>A0A9E7SL94</accession>
<keyword evidence="4" id="KW-1185">Reference proteome</keyword>
<dbReference type="EMBL" id="ON529861">
    <property type="protein sequence ID" value="USN16403.1"/>
    <property type="molecule type" value="Genomic_DNA"/>
</dbReference>
<evidence type="ECO:0000313" key="4">
    <source>
        <dbReference type="Proteomes" id="UP001056883"/>
    </source>
</evidence>
<feature type="domain" description="Helicase C-terminal" evidence="2">
    <location>
        <begin position="341"/>
        <end position="484"/>
    </location>
</feature>
<gene>
    <name evidence="3" type="ORF">PLUTO_00870</name>
</gene>
<dbReference type="Gene3D" id="3.40.50.300">
    <property type="entry name" value="P-loop containing nucleotide triphosphate hydrolases"/>
    <property type="match status" value="1"/>
</dbReference>
<dbReference type="CDD" id="cd18793">
    <property type="entry name" value="SF2_C_SNF"/>
    <property type="match status" value="1"/>
</dbReference>
<dbReference type="PROSITE" id="PS51194">
    <property type="entry name" value="HELICASE_CTER"/>
    <property type="match status" value="1"/>
</dbReference>
<name>A0A9E7SL94_9CAUD</name>
<proteinExistence type="predicted"/>
<sequence>MKHQTEGLVACEGKRNFAFLMEQGTGKTWLTLADVERCFIAGKIDALLVVAPKGVHTNWVRREIPTHLSVEAITAAWRGRPTTTKDKARIERLYATHHPRPMLRVFAINIDALNTEHGHAAAERFLETFRTMMVVDESTRIKNPASKRTKKTVGLGRKAEARRILSGTPLTKAPTDLFSQFDFLKPGLLGTTSYRAFMAEYAVLVPPHSPKMQAILRKTRGRGGIPQVVETDEEGNKLWKNLDRLRDAIKPHSFRVRKDECLDLPPKVYKTVTFELTPKQRVVYDRLKEDYAYVTSDFEDMSFQAIAARTKMKQVTSGFIFVDGTPTLVEEDQASSPRMEVFKELIEDVEGQFIVWAMFEEELNQIAKALDDAGISNVLYYGKTRPDARERAIDDFQAGKVRVFVGHAAAAGIGLTLTAANTAIYYSCSYDNELRMQSEDRCHRIGTVKSVLYIDIIAEDTIDEDIARSLQVKTMLADFVIDGR</sequence>
<keyword evidence="3" id="KW-0347">Helicase</keyword>
<keyword evidence="3" id="KW-0547">Nucleotide-binding</keyword>
<evidence type="ECO:0000256" key="1">
    <source>
        <dbReference type="ARBA" id="ARBA00022801"/>
    </source>
</evidence>
<evidence type="ECO:0000313" key="3">
    <source>
        <dbReference type="EMBL" id="USN16403.1"/>
    </source>
</evidence>
<dbReference type="GO" id="GO:0031297">
    <property type="term" value="P:replication fork processing"/>
    <property type="evidence" value="ECO:0007669"/>
    <property type="project" value="TreeGrafter"/>
</dbReference>
<dbReference type="Gene3D" id="3.40.50.10810">
    <property type="entry name" value="Tandem AAA-ATPase domain"/>
    <property type="match status" value="1"/>
</dbReference>
<dbReference type="InterPro" id="IPR049730">
    <property type="entry name" value="SNF2/RAD54-like_C"/>
</dbReference>
<organism evidence="3 4">
    <name type="scientific">Luteibacter phage vB_LflM-Pluto</name>
    <dbReference type="NCBI Taxonomy" id="2948611"/>
    <lineage>
        <taxon>Viruses</taxon>
        <taxon>Duplodnaviria</taxon>
        <taxon>Heunggongvirae</taxon>
        <taxon>Uroviricota</taxon>
        <taxon>Caudoviricetes</taxon>
        <taxon>Lindbergviridae</taxon>
        <taxon>Plutovirus</taxon>
        <taxon>Plutovirus pluto</taxon>
    </lineage>
</organism>
<dbReference type="Pfam" id="PF00176">
    <property type="entry name" value="SNF2-rel_dom"/>
    <property type="match status" value="1"/>
</dbReference>
<dbReference type="SMART" id="SM00490">
    <property type="entry name" value="HELICc"/>
    <property type="match status" value="1"/>
</dbReference>
<protein>
    <submittedName>
        <fullName evidence="3">Helicase</fullName>
    </submittedName>
</protein>
<dbReference type="InterPro" id="IPR027417">
    <property type="entry name" value="P-loop_NTPase"/>
</dbReference>
<dbReference type="GO" id="GO:0005524">
    <property type="term" value="F:ATP binding"/>
    <property type="evidence" value="ECO:0007669"/>
    <property type="project" value="InterPro"/>
</dbReference>
<keyword evidence="1" id="KW-0378">Hydrolase</keyword>
<evidence type="ECO:0000259" key="2">
    <source>
        <dbReference type="PROSITE" id="PS51194"/>
    </source>
</evidence>
<dbReference type="SUPFAM" id="SSF52540">
    <property type="entry name" value="P-loop containing nucleoside triphosphate hydrolases"/>
    <property type="match status" value="2"/>
</dbReference>
<dbReference type="PANTHER" id="PTHR45766">
    <property type="entry name" value="DNA ANNEALING HELICASE AND ENDONUCLEASE ZRANB3 FAMILY MEMBER"/>
    <property type="match status" value="1"/>
</dbReference>
<dbReference type="Proteomes" id="UP001056883">
    <property type="component" value="Segment"/>
</dbReference>
<dbReference type="GO" id="GO:0004386">
    <property type="term" value="F:helicase activity"/>
    <property type="evidence" value="ECO:0007669"/>
    <property type="project" value="UniProtKB-KW"/>
</dbReference>
<keyword evidence="3" id="KW-0067">ATP-binding</keyword>
<dbReference type="InterPro" id="IPR038718">
    <property type="entry name" value="SNF2-like_sf"/>
</dbReference>
<dbReference type="GO" id="GO:0006281">
    <property type="term" value="P:DNA repair"/>
    <property type="evidence" value="ECO:0007669"/>
    <property type="project" value="TreeGrafter"/>
</dbReference>
<dbReference type="GO" id="GO:0016787">
    <property type="term" value="F:hydrolase activity"/>
    <property type="evidence" value="ECO:0007669"/>
    <property type="project" value="UniProtKB-KW"/>
</dbReference>
<dbReference type="InterPro" id="IPR001650">
    <property type="entry name" value="Helicase_C-like"/>
</dbReference>
<dbReference type="Pfam" id="PF00271">
    <property type="entry name" value="Helicase_C"/>
    <property type="match status" value="1"/>
</dbReference>
<reference evidence="3" key="1">
    <citation type="submission" date="2022-05" db="EMBL/GenBank/DDBJ databases">
        <authorList>
            <person name="Friedrich I."/>
            <person name="Poehlein A."/>
            <person name="Schneider D."/>
            <person name="Hertel R."/>
            <person name="Daniel R."/>
        </authorList>
    </citation>
    <scope>NUCLEOTIDE SEQUENCE</scope>
</reference>